<dbReference type="GeneID" id="18815594"/>
<dbReference type="InterPro" id="IPR021109">
    <property type="entry name" value="Peptidase_aspartic_dom_sf"/>
</dbReference>
<evidence type="ECO:0000313" key="1">
    <source>
        <dbReference type="EMBL" id="EGO20470.1"/>
    </source>
</evidence>
<dbReference type="Gene3D" id="2.40.70.10">
    <property type="entry name" value="Acid Proteases"/>
    <property type="match status" value="1"/>
</dbReference>
<dbReference type="Pfam" id="PF08284">
    <property type="entry name" value="RVP_2"/>
    <property type="match status" value="1"/>
</dbReference>
<reference evidence="1" key="1">
    <citation type="submission" date="2011-04" db="EMBL/GenBank/DDBJ databases">
        <title>Evolution of plant cell wall degrading machinery underlies the functional diversity of forest fungi.</title>
        <authorList>
            <consortium name="US DOE Joint Genome Institute (JGI-PGF)"/>
            <person name="Eastwood D.C."/>
            <person name="Floudas D."/>
            <person name="Binder M."/>
            <person name="Majcherczyk A."/>
            <person name="Schneider P."/>
            <person name="Aerts A."/>
            <person name="Asiegbu F.O."/>
            <person name="Baker S.E."/>
            <person name="Barry K."/>
            <person name="Bendiksby M."/>
            <person name="Blumentritt M."/>
            <person name="Coutinho P.M."/>
            <person name="Cullen D."/>
            <person name="Cullen D."/>
            <person name="Gathman A."/>
            <person name="Goodell B."/>
            <person name="Henrissat B."/>
            <person name="Ihrmark K."/>
            <person name="Kauserud H."/>
            <person name="Kohler A."/>
            <person name="LaButti K."/>
            <person name="Lapidus A."/>
            <person name="Lavin J.L."/>
            <person name="Lee Y.-H."/>
            <person name="Lindquist E."/>
            <person name="Lilly W."/>
            <person name="Lucas S."/>
            <person name="Morin E."/>
            <person name="Murat C."/>
            <person name="Oguiza J.A."/>
            <person name="Park J."/>
            <person name="Pisabarro A.G."/>
            <person name="Riley R."/>
            <person name="Rosling A."/>
            <person name="Salamov A."/>
            <person name="Schmidt O."/>
            <person name="Schmutz J."/>
            <person name="Skrede I."/>
            <person name="Stenlid J."/>
            <person name="Wiebenga A."/>
            <person name="Xie X."/>
            <person name="Kues U."/>
            <person name="Hibbett D.S."/>
            <person name="Hoffmeister D."/>
            <person name="Hogberg N."/>
            <person name="Martin F."/>
            <person name="Grigoriev I.V."/>
            <person name="Watkinson S.C."/>
        </authorList>
    </citation>
    <scope>NUCLEOTIDE SEQUENCE</scope>
    <source>
        <strain evidence="1">S7.9</strain>
    </source>
</reference>
<organism>
    <name type="scientific">Serpula lacrymans var. lacrymans (strain S7.9)</name>
    <name type="common">Dry rot fungus</name>
    <dbReference type="NCBI Taxonomy" id="578457"/>
    <lineage>
        <taxon>Eukaryota</taxon>
        <taxon>Fungi</taxon>
        <taxon>Dikarya</taxon>
        <taxon>Basidiomycota</taxon>
        <taxon>Agaricomycotina</taxon>
        <taxon>Agaricomycetes</taxon>
        <taxon>Agaricomycetidae</taxon>
        <taxon>Boletales</taxon>
        <taxon>Coniophorineae</taxon>
        <taxon>Serpulaceae</taxon>
        <taxon>Serpula</taxon>
    </lineage>
</organism>
<accession>F8P7R2</accession>
<name>F8P7R2_SERL9</name>
<dbReference type="HOGENOM" id="CLU_819301_0_0_1"/>
<dbReference type="RefSeq" id="XP_007322436.1">
    <property type="nucleotide sequence ID" value="XM_007322374.1"/>
</dbReference>
<dbReference type="KEGG" id="sla:SERLADRAFT_441812"/>
<dbReference type="Proteomes" id="UP000008064">
    <property type="component" value="Unassembled WGS sequence"/>
</dbReference>
<dbReference type="AlphaFoldDB" id="F8P7R2"/>
<dbReference type="EMBL" id="GL945440">
    <property type="protein sequence ID" value="EGO20470.1"/>
    <property type="molecule type" value="Genomic_DNA"/>
</dbReference>
<sequence length="339" mass="38277">MGDPFPYTIFSLLNRGTPYHGDPTTEWEGPNSGGHFNAEQVSDTGYVIMDNYQPETDWVRVPISLLSGPLFDLVRWYIKQSARYLGWSQREWQNYAFLLSTLMRMRDPLESQATCLMNEGALYFGDNMDHVLQTEQFSLSTQLVNEIQSWYIINDKSLLFQTWILRSQLSNPKFNIINWYNKTVEQSLQNLCNELLTGVDETAVFDWLYQVPTGPEKSAVLEMVADLTRHCPNAQFEEVGSQAVTIELNGQQIPSGTYPALEQNAAITKDYKRMLPQPVVVTVLVNQQPARALIDSGLLADFMSSTLANQLKVPLSKLAKPLPIQLAVQGSHSNISFGT</sequence>
<dbReference type="CDD" id="cd00303">
    <property type="entry name" value="retropepsin_like"/>
    <property type="match status" value="1"/>
</dbReference>
<protein>
    <submittedName>
        <fullName evidence="1">Uncharacterized protein</fullName>
    </submittedName>
</protein>
<proteinExistence type="predicted"/>
<gene>
    <name evidence="1" type="ORF">SERLADRAFT_441812</name>
</gene>
<dbReference type="OrthoDB" id="1750432at2759"/>